<feature type="region of interest" description="Disordered" evidence="1">
    <location>
        <begin position="463"/>
        <end position="484"/>
    </location>
</feature>
<dbReference type="OrthoDB" id="5365701at2759"/>
<dbReference type="PANTHER" id="PTHR40641:SF2">
    <property type="entry name" value="INVOLUCRIN REPEAT PROTEIN"/>
    <property type="match status" value="1"/>
</dbReference>
<evidence type="ECO:0000313" key="2">
    <source>
        <dbReference type="EMBL" id="OJJ30755.1"/>
    </source>
</evidence>
<dbReference type="EMBL" id="KV878216">
    <property type="protein sequence ID" value="OJJ30755.1"/>
    <property type="molecule type" value="Genomic_DNA"/>
</dbReference>
<dbReference type="RefSeq" id="XP_040684432.1">
    <property type="nucleotide sequence ID" value="XM_040828812.1"/>
</dbReference>
<dbReference type="GeneID" id="63744660"/>
<dbReference type="InterPro" id="IPR053268">
    <property type="entry name" value="Woronin_anchor"/>
</dbReference>
<dbReference type="VEuPathDB" id="FungiDB:ASPWEDRAFT_53548"/>
<protein>
    <submittedName>
        <fullName evidence="2">Uncharacterized protein</fullName>
    </submittedName>
</protein>
<accession>A0A1L9R752</accession>
<dbReference type="VEuPathDB" id="FungiDB:ASPWEDRAFT_118360"/>
<dbReference type="EMBL" id="KV878215">
    <property type="protein sequence ID" value="OJJ31726.1"/>
    <property type="molecule type" value="Genomic_DNA"/>
</dbReference>
<feature type="compositionally biased region" description="Polar residues" evidence="1">
    <location>
        <begin position="469"/>
        <end position="484"/>
    </location>
</feature>
<reference evidence="4" key="2">
    <citation type="journal article" date="2017" name="Genome Biol.">
        <title>Comparative genomics reveals high biological diversity and specific adaptations in the industrially and medically important fungal genus Aspergillus.</title>
        <authorList>
            <person name="de Vries R.P."/>
            <person name="Riley R."/>
            <person name="Wiebenga A."/>
            <person name="Aguilar-Osorio G."/>
            <person name="Amillis S."/>
            <person name="Uchima C.A."/>
            <person name="Anderluh G."/>
            <person name="Asadollahi M."/>
            <person name="Askin M."/>
            <person name="Barry K."/>
            <person name="Battaglia E."/>
            <person name="Bayram O."/>
            <person name="Benocci T."/>
            <person name="Braus-Stromeyer S.A."/>
            <person name="Caldana C."/>
            <person name="Canovas D."/>
            <person name="Cerqueira G.C."/>
            <person name="Chen F."/>
            <person name="Chen W."/>
            <person name="Choi C."/>
            <person name="Clum A."/>
            <person name="Dos Santos R.A."/>
            <person name="Damasio A.R."/>
            <person name="Diallinas G."/>
            <person name="Emri T."/>
            <person name="Fekete E."/>
            <person name="Flipphi M."/>
            <person name="Freyberg S."/>
            <person name="Gallo A."/>
            <person name="Gournas C."/>
            <person name="Habgood R."/>
            <person name="Hainaut M."/>
            <person name="Harispe M.L."/>
            <person name="Henrissat B."/>
            <person name="Hilden K.S."/>
            <person name="Hope R."/>
            <person name="Hossain A."/>
            <person name="Karabika E."/>
            <person name="Karaffa L."/>
            <person name="Karanyi Z."/>
            <person name="Krasevec N."/>
            <person name="Kuo A."/>
            <person name="Kusch H."/>
            <person name="LaButti K."/>
            <person name="Lagendijk E.L."/>
            <person name="Lapidus A."/>
            <person name="Levasseur A."/>
            <person name="Lindquist E."/>
            <person name="Lipzen A."/>
            <person name="Logrieco A.F."/>
            <person name="MacCabe A."/>
            <person name="Maekelae M.R."/>
            <person name="Malavazi I."/>
            <person name="Melin P."/>
            <person name="Meyer V."/>
            <person name="Mielnichuk N."/>
            <person name="Miskei M."/>
            <person name="Molnar A.P."/>
            <person name="Mule G."/>
            <person name="Ngan C.Y."/>
            <person name="Orejas M."/>
            <person name="Orosz E."/>
            <person name="Ouedraogo J.P."/>
            <person name="Overkamp K.M."/>
            <person name="Park H.-S."/>
            <person name="Perrone G."/>
            <person name="Piumi F."/>
            <person name="Punt P.J."/>
            <person name="Ram A.F."/>
            <person name="Ramon A."/>
            <person name="Rauscher S."/>
            <person name="Record E."/>
            <person name="Riano-Pachon D.M."/>
            <person name="Robert V."/>
            <person name="Roehrig J."/>
            <person name="Ruller R."/>
            <person name="Salamov A."/>
            <person name="Salih N.S."/>
            <person name="Samson R.A."/>
            <person name="Sandor E."/>
            <person name="Sanguinetti M."/>
            <person name="Schuetze T."/>
            <person name="Sepcic K."/>
            <person name="Shelest E."/>
            <person name="Sherlock G."/>
            <person name="Sophianopoulou V."/>
            <person name="Squina F.M."/>
            <person name="Sun H."/>
            <person name="Susca A."/>
            <person name="Todd R.B."/>
            <person name="Tsang A."/>
            <person name="Unkles S.E."/>
            <person name="van de Wiele N."/>
            <person name="van Rossen-Uffink D."/>
            <person name="Oliveira J.V."/>
            <person name="Vesth T.C."/>
            <person name="Visser J."/>
            <person name="Yu J.-H."/>
            <person name="Zhou M."/>
            <person name="Andersen M.R."/>
            <person name="Archer D.B."/>
            <person name="Baker S.E."/>
            <person name="Benoit I."/>
            <person name="Brakhage A.A."/>
            <person name="Braus G.H."/>
            <person name="Fischer R."/>
            <person name="Frisvad J.C."/>
            <person name="Goldman G.H."/>
            <person name="Houbraken J."/>
            <person name="Oakley B."/>
            <person name="Pocsi I."/>
            <person name="Scazzocchio C."/>
            <person name="Seiboth B."/>
            <person name="vanKuyk P.A."/>
            <person name="Wortman J."/>
            <person name="Dyer P.S."/>
            <person name="Grigoriev I.V."/>
        </authorList>
    </citation>
    <scope>NUCLEOTIDE SEQUENCE [LARGE SCALE GENOMIC DNA]</scope>
    <source>
        <strain evidence="4">DTO 134E9</strain>
    </source>
</reference>
<dbReference type="AlphaFoldDB" id="A0A1L9R752"/>
<feature type="compositionally biased region" description="Basic and acidic residues" evidence="1">
    <location>
        <begin position="43"/>
        <end position="53"/>
    </location>
</feature>
<reference evidence="2" key="1">
    <citation type="submission" date="2015-09" db="EMBL/GenBank/DDBJ databases">
        <title>Genomic diversity in the industrially and medically important fungal genus Aspergillus.</title>
        <authorList>
            <consortium name="DOE Joint Genome Institute"/>
            <person name="Riley R."/>
            <person name="Labutti K."/>
            <person name="Clum A."/>
            <person name="Sun H."/>
            <person name="Wiebenga A."/>
            <person name="De Vries R.P."/>
            <person name="Grigoriev I.V."/>
        </authorList>
    </citation>
    <scope>NUCLEOTIDE SEQUENCE [LARGE SCALE GENOMIC DNA]</scope>
    <source>
        <strain evidence="2">DTO 134E9</strain>
    </source>
</reference>
<organism evidence="2 4">
    <name type="scientific">Aspergillus wentii DTO 134E9</name>
    <dbReference type="NCBI Taxonomy" id="1073089"/>
    <lineage>
        <taxon>Eukaryota</taxon>
        <taxon>Fungi</taxon>
        <taxon>Dikarya</taxon>
        <taxon>Ascomycota</taxon>
        <taxon>Pezizomycotina</taxon>
        <taxon>Eurotiomycetes</taxon>
        <taxon>Eurotiomycetidae</taxon>
        <taxon>Eurotiales</taxon>
        <taxon>Aspergillaceae</taxon>
        <taxon>Aspergillus</taxon>
        <taxon>Aspergillus subgen. Cremei</taxon>
    </lineage>
</organism>
<evidence type="ECO:0000313" key="3">
    <source>
        <dbReference type="EMBL" id="OJJ31726.1"/>
    </source>
</evidence>
<evidence type="ECO:0000256" key="1">
    <source>
        <dbReference type="SAM" id="MobiDB-lite"/>
    </source>
</evidence>
<keyword evidence="4" id="KW-1185">Reference proteome</keyword>
<gene>
    <name evidence="2" type="ORF">ASPWEDRAFT_118360</name>
    <name evidence="3" type="ORF">ASPWEDRAFT_53548</name>
</gene>
<sequence>MQQLQELETRLDRLISENRLLVAEREAAEKELRTTSVARRKSDHALNSRDADLRDREAEVEQLKNSVEWLQKEVTRLTKDNEGLTTTNTNLAATHANEIQVAREESTRELDGLRLQYQQLSNSLQDTVRQQIDAALAQKNAELRRLREDLEAARDKVKELQHQIAASMQDDILIFRDEDYFDAACQKLCGHVQQWVLRFSKHSDHRRCRKLGDLHDEKVADRFDNALLDGSDADTYLADRVRRRDVFMSVVMTMVWEFVFTRYLFGMDREQRQKLKSLEKHLGEVGPRSAVHRWRATTLTLLSKRPAFSRQRESDTEAVALEIFSTLSRLLPPPTQVEAQLLESLRKVLRVAVNLSVEMRAQVAEYIMLPPLQPEYDTNGDLSRQVYFNASLMNERSGETTSNDELETQQAVVRVVLFPLVVKKGNDTGAGDDEIVVCPAQVLVARPKDKKVVHMLSGDRMSIDGGRSVHSNAPSSNMDLSNVI</sequence>
<name>A0A1L9R752_ASPWE</name>
<proteinExistence type="predicted"/>
<feature type="region of interest" description="Disordered" evidence="1">
    <location>
        <begin position="34"/>
        <end position="53"/>
    </location>
</feature>
<dbReference type="Proteomes" id="UP000184383">
    <property type="component" value="Unassembled WGS sequence"/>
</dbReference>
<dbReference type="STRING" id="1073089.A0A1L9R752"/>
<dbReference type="PANTHER" id="PTHR40641">
    <property type="entry name" value="INVOLUCRIN REPEAT PROTEIN (AFU_ORTHOLOGUE AFUA_2G08060)"/>
    <property type="match status" value="1"/>
</dbReference>
<evidence type="ECO:0000313" key="4">
    <source>
        <dbReference type="Proteomes" id="UP000184383"/>
    </source>
</evidence>